<keyword evidence="2" id="KW-1185">Reference proteome</keyword>
<dbReference type="AlphaFoldDB" id="A0A5P8E7U8"/>
<accession>A0A5P8E7U8</accession>
<reference evidence="1 2" key="1">
    <citation type="submission" date="2018-11" db="EMBL/GenBank/DDBJ databases">
        <authorList>
            <person name="Na S.W."/>
            <person name="Baik M."/>
        </authorList>
    </citation>
    <scope>NUCLEOTIDE SEQUENCE [LARGE SCALE GENOMIC DNA]</scope>
    <source>
        <strain evidence="1 2">E39</strain>
    </source>
</reference>
<gene>
    <name evidence="1" type="ORF">C7Y71_008330</name>
</gene>
<name>A0A5P8E7U8_9BACT</name>
<protein>
    <submittedName>
        <fullName evidence="1">Uncharacterized protein</fullName>
    </submittedName>
</protein>
<evidence type="ECO:0000313" key="1">
    <source>
        <dbReference type="EMBL" id="QFQ13026.1"/>
    </source>
</evidence>
<organism evidence="1 2">
    <name type="scientific">Pseudoprevotella muciniphila</name>
    <dbReference type="NCBI Taxonomy" id="2133944"/>
    <lineage>
        <taxon>Bacteria</taxon>
        <taxon>Pseudomonadati</taxon>
        <taxon>Bacteroidota</taxon>
        <taxon>Bacteroidia</taxon>
        <taxon>Bacteroidales</taxon>
        <taxon>Prevotellaceae</taxon>
        <taxon>Pseudoprevotella</taxon>
    </lineage>
</organism>
<sequence>MYEPWKWKRHLVDAKMQWGERQSQSFLVNYLSKQLGKSTMEVMMFLSFAESNGMLHRDGYDYIID</sequence>
<dbReference type="KEGG" id="alq:C7Y71_008330"/>
<proteinExistence type="predicted"/>
<dbReference type="RefSeq" id="WP_111899236.1">
    <property type="nucleotide sequence ID" value="NZ_CP033459.1"/>
</dbReference>
<dbReference type="EMBL" id="CP033459">
    <property type="protein sequence ID" value="QFQ13026.1"/>
    <property type="molecule type" value="Genomic_DNA"/>
</dbReference>
<dbReference type="Proteomes" id="UP000249375">
    <property type="component" value="Chromosome"/>
</dbReference>
<evidence type="ECO:0000313" key="2">
    <source>
        <dbReference type="Proteomes" id="UP000249375"/>
    </source>
</evidence>